<evidence type="ECO:0000256" key="1">
    <source>
        <dbReference type="ARBA" id="ARBA00022603"/>
    </source>
</evidence>
<dbReference type="Gene3D" id="3.40.50.150">
    <property type="entry name" value="Vaccinia Virus protein VP39"/>
    <property type="match status" value="1"/>
</dbReference>
<sequence>MAKKQNNTLSELGVKERINLSSLELNEGQIVGIPKNPRYLKGEEHDKLKKSLKDSPELLQYKPLMVYAAEGGKFVVICGNMRLRICQELHNEGVQGFDALPCFVLNKDVPIAKIKEYAIKDNVQAGNWDWDELANGDWEVEDLQEWGVDCSFLTDTEPVEEMPERKETEDDAYDEGEHEIEAKCKLGDIWQLGKHRLMCGDSTDALQVAKLLGGANIQLYLTDPPYNVAYGYDGAATEGHRKDGLVVLNDKMDNDKFEEFLTNAFNAANANMEKGASFYIFHSDGYSCWFRKALINTVDLELRENLIWVKNSMVLGRQDYQWRHEPCLYGWKKGASHNWFSDRKQTTVMEFDRPTKSVEHPTMKPIPLFAYLIQNSSQEGWNVYDSFGGSGTTIMACEQLNRNGFSMELDPHYCDVIINRWETYTGKKAEKIKV</sequence>
<dbReference type="InterPro" id="IPR001091">
    <property type="entry name" value="RM_Methyltransferase"/>
</dbReference>
<keyword evidence="1 4" id="KW-0489">Methyltransferase</keyword>
<dbReference type="InterPro" id="IPR036086">
    <property type="entry name" value="ParB/Sulfiredoxin_sf"/>
</dbReference>
<proteinExistence type="predicted"/>
<dbReference type="GO" id="GO:0032259">
    <property type="term" value="P:methylation"/>
    <property type="evidence" value="ECO:0007669"/>
    <property type="project" value="UniProtKB-KW"/>
</dbReference>
<dbReference type="InterPro" id="IPR015840">
    <property type="entry name" value="DNA_MeTrfase_ParB"/>
</dbReference>
<dbReference type="Pfam" id="PF01555">
    <property type="entry name" value="N6_N4_Mtase"/>
    <property type="match status" value="1"/>
</dbReference>
<dbReference type="InterPro" id="IPR029063">
    <property type="entry name" value="SAM-dependent_MTases_sf"/>
</dbReference>
<dbReference type="SUPFAM" id="SSF53335">
    <property type="entry name" value="S-adenosyl-L-methionine-dependent methyltransferases"/>
    <property type="match status" value="1"/>
</dbReference>
<protein>
    <submittedName>
        <fullName evidence="4">Adenine specific DNA methyltransferase</fullName>
    </submittedName>
</protein>
<dbReference type="GO" id="GO:0008170">
    <property type="term" value="F:N-methyltransferase activity"/>
    <property type="evidence" value="ECO:0007669"/>
    <property type="project" value="InterPro"/>
</dbReference>
<reference evidence="4" key="1">
    <citation type="journal article" date="2021" name="Proc. Natl. Acad. Sci. U.S.A.">
        <title>A Catalog of Tens of Thousands of Viruses from Human Metagenomes Reveals Hidden Associations with Chronic Diseases.</title>
        <authorList>
            <person name="Tisza M.J."/>
            <person name="Buck C.B."/>
        </authorList>
    </citation>
    <scope>NUCLEOTIDE SEQUENCE</scope>
    <source>
        <strain evidence="4">CtHiz26</strain>
    </source>
</reference>
<evidence type="ECO:0000256" key="2">
    <source>
        <dbReference type="ARBA" id="ARBA00022679"/>
    </source>
</evidence>
<organism evidence="4">
    <name type="scientific">Siphoviridae sp. ctHiz26</name>
    <dbReference type="NCBI Taxonomy" id="2825423"/>
    <lineage>
        <taxon>Viruses</taxon>
        <taxon>Duplodnaviria</taxon>
        <taxon>Heunggongvirae</taxon>
        <taxon>Uroviricota</taxon>
        <taxon>Caudoviricetes</taxon>
    </lineage>
</organism>
<accession>A0A8S5Q7G1</accession>
<dbReference type="EMBL" id="BK015583">
    <property type="protein sequence ID" value="DAE14444.1"/>
    <property type="molecule type" value="Genomic_DNA"/>
</dbReference>
<dbReference type="PRINTS" id="PR00508">
    <property type="entry name" value="S21N4MTFRASE"/>
</dbReference>
<keyword evidence="2" id="KW-0808">Transferase</keyword>
<dbReference type="GO" id="GO:0003677">
    <property type="term" value="F:DNA binding"/>
    <property type="evidence" value="ECO:0007669"/>
    <property type="project" value="InterPro"/>
</dbReference>
<evidence type="ECO:0000259" key="3">
    <source>
        <dbReference type="Pfam" id="PF01555"/>
    </source>
</evidence>
<dbReference type="Gene3D" id="3.90.1530.10">
    <property type="entry name" value="Conserved hypothetical protein from pyrococcus furiosus pfu- 392566-001, ParB domain"/>
    <property type="match status" value="1"/>
</dbReference>
<name>A0A8S5Q7G1_9CAUD</name>
<dbReference type="InterPro" id="IPR002941">
    <property type="entry name" value="DNA_methylase_N4/N6"/>
</dbReference>
<dbReference type="PIRSF" id="PIRSF036758">
    <property type="entry name" value="Aden_M_ParB"/>
    <property type="match status" value="1"/>
</dbReference>
<dbReference type="SUPFAM" id="SSF110849">
    <property type="entry name" value="ParB/Sulfiredoxin"/>
    <property type="match status" value="1"/>
</dbReference>
<evidence type="ECO:0000313" key="4">
    <source>
        <dbReference type="EMBL" id="DAE14444.1"/>
    </source>
</evidence>
<feature type="domain" description="DNA methylase N-4/N-6" evidence="3">
    <location>
        <begin position="217"/>
        <end position="417"/>
    </location>
</feature>